<comment type="similarity">
    <text evidence="1 2">Belongs to the arylamine N-acetyltransferase family.</text>
</comment>
<dbReference type="AlphaFoldDB" id="A0A853B334"/>
<dbReference type="Pfam" id="PF00797">
    <property type="entry name" value="Acetyltransf_2"/>
    <property type="match status" value="1"/>
</dbReference>
<accession>A0A853B334</accession>
<organism evidence="3 4">
    <name type="scientific">Amycolatopsis endophytica</name>
    <dbReference type="NCBI Taxonomy" id="860233"/>
    <lineage>
        <taxon>Bacteria</taxon>
        <taxon>Bacillati</taxon>
        <taxon>Actinomycetota</taxon>
        <taxon>Actinomycetes</taxon>
        <taxon>Pseudonocardiales</taxon>
        <taxon>Pseudonocardiaceae</taxon>
        <taxon>Amycolatopsis</taxon>
    </lineage>
</organism>
<dbReference type="Gene3D" id="2.40.128.150">
    <property type="entry name" value="Cysteine proteinases"/>
    <property type="match status" value="1"/>
</dbReference>
<evidence type="ECO:0000313" key="3">
    <source>
        <dbReference type="EMBL" id="NYI89235.1"/>
    </source>
</evidence>
<name>A0A853B334_9PSEU</name>
<keyword evidence="4" id="KW-1185">Reference proteome</keyword>
<dbReference type="GO" id="GO:0046990">
    <property type="term" value="F:N-hydroxyarylamine O-acetyltransferase activity"/>
    <property type="evidence" value="ECO:0007669"/>
    <property type="project" value="UniProtKB-EC"/>
</dbReference>
<dbReference type="PANTHER" id="PTHR11786:SF0">
    <property type="entry name" value="ARYLAMINE N-ACETYLTRANSFERASE 4-RELATED"/>
    <property type="match status" value="1"/>
</dbReference>
<proteinExistence type="inferred from homology"/>
<evidence type="ECO:0000256" key="1">
    <source>
        <dbReference type="ARBA" id="ARBA00006547"/>
    </source>
</evidence>
<keyword evidence="3" id="KW-0012">Acyltransferase</keyword>
<dbReference type="Proteomes" id="UP000549616">
    <property type="component" value="Unassembled WGS sequence"/>
</dbReference>
<dbReference type="EMBL" id="JACCFK010000001">
    <property type="protein sequence ID" value="NYI89235.1"/>
    <property type="molecule type" value="Genomic_DNA"/>
</dbReference>
<comment type="caution">
    <text evidence="3">The sequence shown here is derived from an EMBL/GenBank/DDBJ whole genome shotgun (WGS) entry which is preliminary data.</text>
</comment>
<dbReference type="PRINTS" id="PR01543">
    <property type="entry name" value="ANATRNSFRASE"/>
</dbReference>
<dbReference type="InterPro" id="IPR001447">
    <property type="entry name" value="Arylamine_N-AcTrfase"/>
</dbReference>
<evidence type="ECO:0000313" key="4">
    <source>
        <dbReference type="Proteomes" id="UP000549616"/>
    </source>
</evidence>
<sequence length="262" mass="29153">MDVDAYLARIGAARPAVPNVTALRELHVAHLLTVPFENLSVHLPERIVLDEESLFDKVVRRRRGGFCYELNGLFAALLRELGFTVTLLAGRVYGGGQWGAPFDHLALRVDLDEPWLADVGFGRFAREPLRLNACAPQEDVEGEFLVLDLPGSDIEVRHNGEPVYRLEPRARELADFVPSCWFQATSPDSHFTQNVLCAICTPSGRITIAGDKLIETVDGKRAVRDLDEREKLEAYRVHFGLDMNEAPALGNFPAPGLRPFPN</sequence>
<dbReference type="PANTHER" id="PTHR11786">
    <property type="entry name" value="N-HYDROXYARYLAMINE O-ACETYLTRANSFERASE"/>
    <property type="match status" value="1"/>
</dbReference>
<dbReference type="EC" id="2.3.1.118" evidence="3"/>
<reference evidence="3 4" key="1">
    <citation type="submission" date="2020-07" db="EMBL/GenBank/DDBJ databases">
        <title>Sequencing the genomes of 1000 actinobacteria strains.</title>
        <authorList>
            <person name="Klenk H.-P."/>
        </authorList>
    </citation>
    <scope>NUCLEOTIDE SEQUENCE [LARGE SCALE GENOMIC DNA]</scope>
    <source>
        <strain evidence="3 4">DSM 104006</strain>
    </source>
</reference>
<keyword evidence="3" id="KW-0808">Transferase</keyword>
<evidence type="ECO:0000256" key="2">
    <source>
        <dbReference type="RuleBase" id="RU003452"/>
    </source>
</evidence>
<dbReference type="InterPro" id="IPR038765">
    <property type="entry name" value="Papain-like_cys_pep_sf"/>
</dbReference>
<dbReference type="Gene3D" id="3.30.2140.10">
    <property type="entry name" value="Arylamine N-acetyltransferase"/>
    <property type="match status" value="1"/>
</dbReference>
<protein>
    <submittedName>
        <fullName evidence="3">N-hydroxyarylamine O-acetyltransferase</fullName>
        <ecNumber evidence="3">2.3.1.118</ecNumber>
    </submittedName>
</protein>
<dbReference type="RefSeq" id="WP_179773418.1">
    <property type="nucleotide sequence ID" value="NZ_JACCFK010000001.1"/>
</dbReference>
<dbReference type="SUPFAM" id="SSF54001">
    <property type="entry name" value="Cysteine proteinases"/>
    <property type="match status" value="1"/>
</dbReference>
<gene>
    <name evidence="3" type="ORF">HNR02_002558</name>
</gene>